<keyword evidence="4" id="KW-0804">Transcription</keyword>
<gene>
    <name evidence="7" type="ORF">HID58_013809</name>
</gene>
<evidence type="ECO:0000256" key="4">
    <source>
        <dbReference type="ARBA" id="ARBA00023163"/>
    </source>
</evidence>
<dbReference type="InterPro" id="IPR015300">
    <property type="entry name" value="DNA-bd_pseudobarrel_sf"/>
</dbReference>
<keyword evidence="3" id="KW-0238">DNA-binding</keyword>
<comment type="caution">
    <text evidence="7">The sequence shown here is derived from an EMBL/GenBank/DDBJ whole genome shotgun (WGS) entry which is preliminary data.</text>
</comment>
<dbReference type="PANTHER" id="PTHR31541:SF34">
    <property type="entry name" value="TF-B3 DOMAIN-CONTAINING PROTEIN"/>
    <property type="match status" value="1"/>
</dbReference>
<evidence type="ECO:0000256" key="2">
    <source>
        <dbReference type="ARBA" id="ARBA00023015"/>
    </source>
</evidence>
<feature type="region of interest" description="Disordered" evidence="6">
    <location>
        <begin position="74"/>
        <end position="108"/>
    </location>
</feature>
<evidence type="ECO:0000313" key="7">
    <source>
        <dbReference type="EMBL" id="KAH0928082.1"/>
    </source>
</evidence>
<accession>A0ABQ8DFF7</accession>
<keyword evidence="8" id="KW-1185">Reference proteome</keyword>
<name>A0ABQ8DFF7_BRANA</name>
<sequence>RQTAIYFHNFQKSKRLCLCLRYGDLTETRRPTERIFRHFQEDQEDYRYRNLFKTLMVLLILLLISSNSTWFRQRRQKTTNPRNPSFQSSSSSEEQHKPQVTRRAVSCKKESFQESKGVTFIHMGVEKYAGLKSSVDEKHKRSASPKANLRDRFQTKPEPSLNPFPQTDLKRLLHTPKKRWGLGVLLVDQGTKKRGVLLKRWGMNGSWNYALANGLKDGDNITLWSFRCRGVLCFALVPLSYPFLREGNEDGSLLEAIYEHLMRHGGEMEVLQRSGT</sequence>
<organism evidence="7 8">
    <name type="scientific">Brassica napus</name>
    <name type="common">Rape</name>
    <dbReference type="NCBI Taxonomy" id="3708"/>
    <lineage>
        <taxon>Eukaryota</taxon>
        <taxon>Viridiplantae</taxon>
        <taxon>Streptophyta</taxon>
        <taxon>Embryophyta</taxon>
        <taxon>Tracheophyta</taxon>
        <taxon>Spermatophyta</taxon>
        <taxon>Magnoliopsida</taxon>
        <taxon>eudicotyledons</taxon>
        <taxon>Gunneridae</taxon>
        <taxon>Pentapetalae</taxon>
        <taxon>rosids</taxon>
        <taxon>malvids</taxon>
        <taxon>Brassicales</taxon>
        <taxon>Brassicaceae</taxon>
        <taxon>Brassiceae</taxon>
        <taxon>Brassica</taxon>
    </lineage>
</organism>
<dbReference type="EMBL" id="JAGKQM010000004">
    <property type="protein sequence ID" value="KAH0928082.1"/>
    <property type="molecule type" value="Genomic_DNA"/>
</dbReference>
<dbReference type="SUPFAM" id="SSF101936">
    <property type="entry name" value="DNA-binding pseudobarrel domain"/>
    <property type="match status" value="1"/>
</dbReference>
<dbReference type="InterPro" id="IPR005508">
    <property type="entry name" value="At2g31720-like"/>
</dbReference>
<dbReference type="Pfam" id="PF03754">
    <property type="entry name" value="At2g31720-like"/>
    <property type="match status" value="1"/>
</dbReference>
<dbReference type="PANTHER" id="PTHR31541">
    <property type="entry name" value="B3 DOMAIN PLANT PROTEIN-RELATED"/>
    <property type="match status" value="1"/>
</dbReference>
<evidence type="ECO:0000313" key="8">
    <source>
        <dbReference type="Proteomes" id="UP000824890"/>
    </source>
</evidence>
<evidence type="ECO:0000256" key="3">
    <source>
        <dbReference type="ARBA" id="ARBA00023125"/>
    </source>
</evidence>
<evidence type="ECO:0008006" key="9">
    <source>
        <dbReference type="Google" id="ProtNLM"/>
    </source>
</evidence>
<proteinExistence type="predicted"/>
<feature type="non-terminal residue" evidence="7">
    <location>
        <position position="1"/>
    </location>
</feature>
<comment type="subcellular location">
    <subcellularLocation>
        <location evidence="1">Nucleus</location>
    </subcellularLocation>
</comment>
<reference evidence="7 8" key="1">
    <citation type="submission" date="2021-05" db="EMBL/GenBank/DDBJ databases">
        <title>Genome Assembly of Synthetic Allotetraploid Brassica napus Reveals Homoeologous Exchanges between Subgenomes.</title>
        <authorList>
            <person name="Davis J.T."/>
        </authorList>
    </citation>
    <scope>NUCLEOTIDE SEQUENCE [LARGE SCALE GENOMIC DNA]</scope>
    <source>
        <strain evidence="8">cv. Da-Ae</strain>
        <tissue evidence="7">Seedling</tissue>
    </source>
</reference>
<dbReference type="Proteomes" id="UP000824890">
    <property type="component" value="Unassembled WGS sequence"/>
</dbReference>
<evidence type="ECO:0000256" key="6">
    <source>
        <dbReference type="SAM" id="MobiDB-lite"/>
    </source>
</evidence>
<protein>
    <recommendedName>
        <fullName evidence="9">TF-B3 domain-containing protein</fullName>
    </recommendedName>
</protein>
<evidence type="ECO:0000256" key="5">
    <source>
        <dbReference type="ARBA" id="ARBA00023242"/>
    </source>
</evidence>
<keyword evidence="2" id="KW-0805">Transcription regulation</keyword>
<evidence type="ECO:0000256" key="1">
    <source>
        <dbReference type="ARBA" id="ARBA00004123"/>
    </source>
</evidence>
<keyword evidence="5" id="KW-0539">Nucleus</keyword>